<protein>
    <submittedName>
        <fullName evidence="2">Uncharacterized protein</fullName>
    </submittedName>
</protein>
<feature type="region of interest" description="Disordered" evidence="1">
    <location>
        <begin position="42"/>
        <end position="62"/>
    </location>
</feature>
<evidence type="ECO:0000313" key="3">
    <source>
        <dbReference type="Proteomes" id="UP000234323"/>
    </source>
</evidence>
<dbReference type="Proteomes" id="UP000234323">
    <property type="component" value="Unassembled WGS sequence"/>
</dbReference>
<accession>A0A2I1H733</accession>
<organism evidence="2 3">
    <name type="scientific">Rhizophagus irregularis</name>
    <dbReference type="NCBI Taxonomy" id="588596"/>
    <lineage>
        <taxon>Eukaryota</taxon>
        <taxon>Fungi</taxon>
        <taxon>Fungi incertae sedis</taxon>
        <taxon>Mucoromycota</taxon>
        <taxon>Glomeromycotina</taxon>
        <taxon>Glomeromycetes</taxon>
        <taxon>Glomerales</taxon>
        <taxon>Glomeraceae</taxon>
        <taxon>Rhizophagus</taxon>
    </lineage>
</organism>
<evidence type="ECO:0000256" key="1">
    <source>
        <dbReference type="SAM" id="MobiDB-lite"/>
    </source>
</evidence>
<keyword evidence="3" id="KW-1185">Reference proteome</keyword>
<dbReference type="EMBL" id="LLXI01001661">
    <property type="protein sequence ID" value="PKY54687.1"/>
    <property type="molecule type" value="Genomic_DNA"/>
</dbReference>
<name>A0A2I1H733_9GLOM</name>
<sequence length="62" mass="7416">MSYLEYVGIMMDIRIIHKSPTSGCTEVSCNRNERNERDWKFNYSKSEKNHQNHQSYLSPFSK</sequence>
<gene>
    <name evidence="2" type="ORF">RhiirA4_473630</name>
</gene>
<reference evidence="2 3" key="1">
    <citation type="submission" date="2015-10" db="EMBL/GenBank/DDBJ databases">
        <title>Genome analyses suggest a sexual origin of heterokaryosis in a supposedly ancient asexual fungus.</title>
        <authorList>
            <person name="Ropars J."/>
            <person name="Sedzielewska K."/>
            <person name="Noel J."/>
            <person name="Charron P."/>
            <person name="Farinelli L."/>
            <person name="Marton T."/>
            <person name="Kruger M."/>
            <person name="Pelin A."/>
            <person name="Brachmann A."/>
            <person name="Corradi N."/>
        </authorList>
    </citation>
    <scope>NUCLEOTIDE SEQUENCE [LARGE SCALE GENOMIC DNA]</scope>
    <source>
        <strain evidence="2 3">A4</strain>
    </source>
</reference>
<feature type="compositionally biased region" description="Polar residues" evidence="1">
    <location>
        <begin position="52"/>
        <end position="62"/>
    </location>
</feature>
<proteinExistence type="predicted"/>
<comment type="caution">
    <text evidence="2">The sequence shown here is derived from an EMBL/GenBank/DDBJ whole genome shotgun (WGS) entry which is preliminary data.</text>
</comment>
<evidence type="ECO:0000313" key="2">
    <source>
        <dbReference type="EMBL" id="PKY54687.1"/>
    </source>
</evidence>
<dbReference type="AlphaFoldDB" id="A0A2I1H733"/>